<evidence type="ECO:0000259" key="12">
    <source>
        <dbReference type="Pfam" id="PF08472"/>
    </source>
</evidence>
<feature type="domain" description="Sucrose-phosphatase C-terminal" evidence="12">
    <location>
        <begin position="469"/>
        <end position="503"/>
    </location>
</feature>
<dbReference type="InterPro" id="IPR023214">
    <property type="entry name" value="HAD_sf"/>
</dbReference>
<dbReference type="NCBIfam" id="TIGR01484">
    <property type="entry name" value="HAD-SF-IIB"/>
    <property type="match status" value="2"/>
</dbReference>
<keyword evidence="14" id="KW-1185">Reference proteome</keyword>
<evidence type="ECO:0000256" key="7">
    <source>
        <dbReference type="ARBA" id="ARBA00022801"/>
    </source>
</evidence>
<dbReference type="InterPro" id="IPR012847">
    <property type="entry name" value="Sucrose_phosphatase_pln/cyn"/>
</dbReference>
<evidence type="ECO:0000256" key="10">
    <source>
        <dbReference type="SAM" id="MobiDB-lite"/>
    </source>
</evidence>
<dbReference type="SFLD" id="SFLDG01141">
    <property type="entry name" value="C2.B.1:_Sucrose_Phosphatase_Li"/>
    <property type="match status" value="1"/>
</dbReference>
<feature type="region of interest" description="Disordered" evidence="10">
    <location>
        <begin position="1"/>
        <end position="28"/>
    </location>
</feature>
<dbReference type="SFLD" id="SFLDG01140">
    <property type="entry name" value="C2.B:_Phosphomannomutase_and_P"/>
    <property type="match status" value="1"/>
</dbReference>
<evidence type="ECO:0000256" key="9">
    <source>
        <dbReference type="ARBA" id="ARBA00048036"/>
    </source>
</evidence>
<dbReference type="CDD" id="cd02605">
    <property type="entry name" value="HAD_SPP"/>
    <property type="match status" value="1"/>
</dbReference>
<evidence type="ECO:0000256" key="4">
    <source>
        <dbReference type="ARBA" id="ARBA00007211"/>
    </source>
</evidence>
<dbReference type="NCBIfam" id="TIGR01485">
    <property type="entry name" value="SPP_plant-cyano"/>
    <property type="match status" value="2"/>
</dbReference>
<dbReference type="EMBL" id="QGKV02000832">
    <property type="protein sequence ID" value="KAF3548751.1"/>
    <property type="molecule type" value="Genomic_DNA"/>
</dbReference>
<dbReference type="Gene3D" id="3.10.450.50">
    <property type="match status" value="1"/>
</dbReference>
<dbReference type="InterPro" id="IPR051518">
    <property type="entry name" value="Sucrose_Phosphatase"/>
</dbReference>
<feature type="domain" description="Sucrose phosphatase-like" evidence="11">
    <location>
        <begin position="509"/>
        <end position="761"/>
    </location>
</feature>
<dbReference type="NCBIfam" id="TIGR01482">
    <property type="entry name" value="SPP-subfamily"/>
    <property type="match status" value="2"/>
</dbReference>
<protein>
    <recommendedName>
        <fullName evidence="6">sucrose-phosphate phosphatase</fullName>
        <ecNumber evidence="6">3.1.3.24</ecNumber>
    </recommendedName>
</protein>
<evidence type="ECO:0000256" key="8">
    <source>
        <dbReference type="ARBA" id="ARBA00022842"/>
    </source>
</evidence>
<dbReference type="InterPro" id="IPR013679">
    <property type="entry name" value="SPP_C"/>
</dbReference>
<evidence type="ECO:0000256" key="3">
    <source>
        <dbReference type="ARBA" id="ARBA00005070"/>
    </source>
</evidence>
<accession>A0ABQ7C967</accession>
<dbReference type="InterPro" id="IPR006380">
    <property type="entry name" value="SPP-like_dom"/>
</dbReference>
<evidence type="ECO:0000259" key="11">
    <source>
        <dbReference type="Pfam" id="PF05116"/>
    </source>
</evidence>
<comment type="function">
    <text evidence="2">Catalyzes the final step of sucrose synthesis.</text>
</comment>
<gene>
    <name evidence="13" type="ORF">DY000_02010326</name>
</gene>
<reference evidence="13 14" key="1">
    <citation type="journal article" date="2020" name="BMC Genomics">
        <title>Intraspecific diversification of the crop wild relative Brassica cretica Lam. using demographic model selection.</title>
        <authorList>
            <person name="Kioukis A."/>
            <person name="Michalopoulou V.A."/>
            <person name="Briers L."/>
            <person name="Pirintsos S."/>
            <person name="Studholme D.J."/>
            <person name="Pavlidis P."/>
            <person name="Sarris P.F."/>
        </authorList>
    </citation>
    <scope>NUCLEOTIDE SEQUENCE [LARGE SCALE GENOMIC DNA]</scope>
    <source>
        <strain evidence="14">cv. PFS-1207/04</strain>
    </source>
</reference>
<evidence type="ECO:0000256" key="1">
    <source>
        <dbReference type="ARBA" id="ARBA00001946"/>
    </source>
</evidence>
<dbReference type="PANTHER" id="PTHR46521">
    <property type="entry name" value="SUCROSE-PHOSPHATASE 2-RELATED"/>
    <property type="match status" value="1"/>
</dbReference>
<comment type="subunit">
    <text evidence="5">Homodimer.</text>
</comment>
<dbReference type="InterPro" id="IPR036412">
    <property type="entry name" value="HAD-like_sf"/>
</dbReference>
<comment type="catalytic activity">
    <reaction evidence="9">
        <text>sucrose 6(F)-phosphate + H2O = sucrose + phosphate</text>
        <dbReference type="Rhea" id="RHEA:19289"/>
        <dbReference type="ChEBI" id="CHEBI:15377"/>
        <dbReference type="ChEBI" id="CHEBI:17992"/>
        <dbReference type="ChEBI" id="CHEBI:43474"/>
        <dbReference type="ChEBI" id="CHEBI:57723"/>
        <dbReference type="EC" id="3.1.3.24"/>
    </reaction>
</comment>
<evidence type="ECO:0000313" key="14">
    <source>
        <dbReference type="Proteomes" id="UP000266723"/>
    </source>
</evidence>
<feature type="domain" description="Sucrose-phosphatase C-terminal" evidence="12">
    <location>
        <begin position="784"/>
        <end position="911"/>
    </location>
</feature>
<dbReference type="SFLD" id="SFLDS00003">
    <property type="entry name" value="Haloacid_Dehalogenase"/>
    <property type="match status" value="1"/>
</dbReference>
<evidence type="ECO:0000313" key="13">
    <source>
        <dbReference type="EMBL" id="KAF3548751.1"/>
    </source>
</evidence>
<dbReference type="InterPro" id="IPR006379">
    <property type="entry name" value="HAD-SF_hydro_IIB"/>
</dbReference>
<comment type="similarity">
    <text evidence="4">Belongs to the sucrose phosphatase family.</text>
</comment>
<dbReference type="PANTHER" id="PTHR46521:SF7">
    <property type="entry name" value="SUCROSE-PHOSPHATASE 1-RELATED"/>
    <property type="match status" value="1"/>
</dbReference>
<dbReference type="SUPFAM" id="SSF54427">
    <property type="entry name" value="NTF2-like"/>
    <property type="match status" value="1"/>
</dbReference>
<organism evidence="13 14">
    <name type="scientific">Brassica cretica</name>
    <name type="common">Mustard</name>
    <dbReference type="NCBI Taxonomy" id="69181"/>
    <lineage>
        <taxon>Eukaryota</taxon>
        <taxon>Viridiplantae</taxon>
        <taxon>Streptophyta</taxon>
        <taxon>Embryophyta</taxon>
        <taxon>Tracheophyta</taxon>
        <taxon>Spermatophyta</taxon>
        <taxon>Magnoliopsida</taxon>
        <taxon>eudicotyledons</taxon>
        <taxon>Gunneridae</taxon>
        <taxon>Pentapetalae</taxon>
        <taxon>rosids</taxon>
        <taxon>malvids</taxon>
        <taxon>Brassicales</taxon>
        <taxon>Brassicaceae</taxon>
        <taxon>Brassiceae</taxon>
        <taxon>Brassica</taxon>
    </lineage>
</organism>
<dbReference type="Gene3D" id="3.40.50.1000">
    <property type="entry name" value="HAD superfamily/HAD-like"/>
    <property type="match status" value="2"/>
</dbReference>
<keyword evidence="8" id="KW-0460">Magnesium</keyword>
<dbReference type="SUPFAM" id="SSF56784">
    <property type="entry name" value="HAD-like"/>
    <property type="match status" value="2"/>
</dbReference>
<dbReference type="EC" id="3.1.3.24" evidence="6"/>
<name>A0ABQ7C967_BRACR</name>
<comment type="cofactor">
    <cofactor evidence="1">
        <name>Mg(2+)</name>
        <dbReference type="ChEBI" id="CHEBI:18420"/>
    </cofactor>
</comment>
<evidence type="ECO:0000256" key="6">
    <source>
        <dbReference type="ARBA" id="ARBA00013112"/>
    </source>
</evidence>
<dbReference type="Pfam" id="PF08472">
    <property type="entry name" value="S6PP_C"/>
    <property type="match status" value="2"/>
</dbReference>
<dbReference type="Pfam" id="PF05116">
    <property type="entry name" value="S6PP"/>
    <property type="match status" value="2"/>
</dbReference>
<proteinExistence type="inferred from homology"/>
<evidence type="ECO:0000256" key="2">
    <source>
        <dbReference type="ARBA" id="ARBA00003645"/>
    </source>
</evidence>
<comment type="caution">
    <text evidence="13">The sequence shown here is derived from an EMBL/GenBank/DDBJ whole genome shotgun (WGS) entry which is preliminary data.</text>
</comment>
<dbReference type="SFLD" id="SFLDF00043">
    <property type="entry name" value="sucrose-phosphatase"/>
    <property type="match status" value="1"/>
</dbReference>
<feature type="domain" description="Sucrose phosphatase-like" evidence="11">
    <location>
        <begin position="211"/>
        <end position="446"/>
    </location>
</feature>
<keyword evidence="7" id="KW-0378">Hydrolase</keyword>
<comment type="pathway">
    <text evidence="3">Glycan biosynthesis; sucrose biosynthesis; sucrose from D-fructose 6-phosphate and UDP-alpha-D-glucose: step 2/2.</text>
</comment>
<evidence type="ECO:0000256" key="5">
    <source>
        <dbReference type="ARBA" id="ARBA00011738"/>
    </source>
</evidence>
<dbReference type="InterPro" id="IPR032710">
    <property type="entry name" value="NTF2-like_dom_sf"/>
</dbReference>
<sequence length="923" mass="105034">MYERRTKRRFDVGGSSTAPSPPPVRDQYPWLREREDEPIPLFYHFEDTHKAAKSSACRNHVIEDTWDDYDIILYNEWLKVSIKPTRFVDPDRPCRDATRSSDLEDLSRISLRPDSRHSHLCQTCLHALREISSASQSILSLPSRLEYRDVVVRAGGVHLDTLQLAHKFSVSALSIDEEVLTSIDGDALMSIDGDLCISIDTRDRGVDHHNDPENLSLLRFSSLWEEAFRHDSLLVFSTGRTMPMYKKLRKERPMLTPDVIITSVGTEIAYGKSMVTDDSWVEIMNHKWDRGIVEEETSKFPELTLQRDCDQRPNKVSFFIDKSKAQEVTKELYQRLEKRGLEIKIIFSGGKALDVLPKGGGKGQALAYLLNKLKAEGRLPVNTLVCGDSGNDTELFTIPNVYGVMVRNSQEELLEWYAENAKDNAKIIHASERCVGGILEAIGHFELGPNLSPRDVSDLFECKEDNVNPVHEVVMFFLFYERWRRGEVENCDAYIASLKASCRLTSPPRLMIVSDLDDTMVEHRNDNENHSLLRFNSLWEEAYRHDSLLVFSTGRAKTMYKKLRKERPLLTPDVIVTSVGTEISYGKSMVPDENWVEIMNNKWNRGIVEEETRKFPELTLQAETEQMPHKLSFHVDKSKVKEVTKELYQRLEKRGLEIKIIFSGGIALDVLPKGGGKGQALAYLLKKLKTEGKLPLNTLVCGDSGNDTELFTIPNVYGVMVSNAREELLEWYAANGKDNSNIIHACERCAGGIIEAIGHFKLGPKLSPRDVSDFLECKADNVNPGHAVVEFFLFNERWRRGEIENCAAYTKSLKASCDPAGVFVHPSGAEKSLRGTIDELGKYHGDKKDKKFRVWTDQVLATETTHGTWIVKLDKWEQTGNERKCCTTTVKLTSKENEGFVWENVQQTWSEESEVKDDSTWII</sequence>
<dbReference type="Proteomes" id="UP000266723">
    <property type="component" value="Unassembled WGS sequence"/>
</dbReference>
<dbReference type="Gene3D" id="3.90.1070.10">
    <property type="match status" value="2"/>
</dbReference>